<evidence type="ECO:0000313" key="2">
    <source>
        <dbReference type="Proteomes" id="UP000284842"/>
    </source>
</evidence>
<comment type="caution">
    <text evidence="1">The sequence shown here is derived from an EMBL/GenBank/DDBJ whole genome shotgun (WGS) entry which is preliminary data.</text>
</comment>
<organism evidence="1 2">
    <name type="scientific">Panaeolus cyanescens</name>
    <dbReference type="NCBI Taxonomy" id="181874"/>
    <lineage>
        <taxon>Eukaryota</taxon>
        <taxon>Fungi</taxon>
        <taxon>Dikarya</taxon>
        <taxon>Basidiomycota</taxon>
        <taxon>Agaricomycotina</taxon>
        <taxon>Agaricomycetes</taxon>
        <taxon>Agaricomycetidae</taxon>
        <taxon>Agaricales</taxon>
        <taxon>Agaricineae</taxon>
        <taxon>Galeropsidaceae</taxon>
        <taxon>Panaeolus</taxon>
    </lineage>
</organism>
<keyword evidence="2" id="KW-1185">Reference proteome</keyword>
<reference evidence="1 2" key="1">
    <citation type="journal article" date="2018" name="Evol. Lett.">
        <title>Horizontal gene cluster transfer increased hallucinogenic mushroom diversity.</title>
        <authorList>
            <person name="Reynolds H.T."/>
            <person name="Vijayakumar V."/>
            <person name="Gluck-Thaler E."/>
            <person name="Korotkin H.B."/>
            <person name="Matheny P.B."/>
            <person name="Slot J.C."/>
        </authorList>
    </citation>
    <scope>NUCLEOTIDE SEQUENCE [LARGE SCALE GENOMIC DNA]</scope>
    <source>
        <strain evidence="1 2">2629</strain>
    </source>
</reference>
<accession>A0A409W5F3</accession>
<dbReference type="AlphaFoldDB" id="A0A409W5F3"/>
<proteinExistence type="predicted"/>
<dbReference type="InParanoid" id="A0A409W5F3"/>
<dbReference type="Proteomes" id="UP000284842">
    <property type="component" value="Unassembled WGS sequence"/>
</dbReference>
<sequence>MPVDIHSIKSIHEWVSHYVEQTEAHLAESSFAGGIERRREMASVYLVDYIPHALDAKSARLKGSYTYGIVVGITTVSSAIFGGKLVAGALGGKTFRSKAMEEFGIDSDETVLSLIMQAGVDPGASENEDPILTEEVSDEAKEIAKTTLMFVWNEGGLKEAVHDVLIQEVGNELGDHLWHELVHLKPGIGTAISCALGARNTMKKLDAIINSTRKVALSVHTSIVVPIVLERLGLGQRARDTQASFLLAAFSI</sequence>
<gene>
    <name evidence="1" type="ORF">CVT24_006984</name>
</gene>
<evidence type="ECO:0000313" key="1">
    <source>
        <dbReference type="EMBL" id="PPQ73727.1"/>
    </source>
</evidence>
<protein>
    <submittedName>
        <fullName evidence="1">Uncharacterized protein</fullName>
    </submittedName>
</protein>
<name>A0A409W5F3_9AGAR</name>
<dbReference type="OrthoDB" id="5763814at2759"/>
<dbReference type="EMBL" id="NHTK01005800">
    <property type="protein sequence ID" value="PPQ73727.1"/>
    <property type="molecule type" value="Genomic_DNA"/>
</dbReference>